<keyword evidence="3" id="KW-0547">Nucleotide-binding</keyword>
<accession>A0A4S4FR10</accession>
<evidence type="ECO:0000256" key="2">
    <source>
        <dbReference type="ARBA" id="ARBA00022679"/>
    </source>
</evidence>
<dbReference type="SUPFAM" id="SSF56112">
    <property type="entry name" value="Protein kinase-like (PK-like)"/>
    <property type="match status" value="1"/>
</dbReference>
<dbReference type="Gene3D" id="3.30.200.20">
    <property type="entry name" value="Phosphorylase Kinase, domain 1"/>
    <property type="match status" value="1"/>
</dbReference>
<evidence type="ECO:0000256" key="5">
    <source>
        <dbReference type="ARBA" id="ARBA00022840"/>
    </source>
</evidence>
<dbReference type="Pfam" id="PF01636">
    <property type="entry name" value="APH"/>
    <property type="match status" value="1"/>
</dbReference>
<comment type="similarity">
    <text evidence="1">Belongs to the methylthioribose kinase family.</text>
</comment>
<dbReference type="RefSeq" id="WP_136426976.1">
    <property type="nucleotide sequence ID" value="NZ_SSSM01000003.1"/>
</dbReference>
<gene>
    <name evidence="7" type="ORF">E6C64_07350</name>
</gene>
<dbReference type="EMBL" id="SSSM01000003">
    <property type="protein sequence ID" value="THG31856.1"/>
    <property type="molecule type" value="Genomic_DNA"/>
</dbReference>
<dbReference type="InterPro" id="IPR011009">
    <property type="entry name" value="Kinase-like_dom_sf"/>
</dbReference>
<evidence type="ECO:0000256" key="4">
    <source>
        <dbReference type="ARBA" id="ARBA00022777"/>
    </source>
</evidence>
<evidence type="ECO:0000259" key="6">
    <source>
        <dbReference type="Pfam" id="PF01636"/>
    </source>
</evidence>
<sequence>MTPAGLLASRDDVVAYLAARDLLGLVGPIDLIQVDEVTAGNMNRVFLARGPLGSLAVKQAPPFVQAAGPDWPMDPERIGAEARAYQRLAELAPDVVPEVILVDLDSHVIVMEDLSALRVLRDVLVDEVAGAVAGRPAARLLAWQVGETVGRFVGELSFATGELLSDPATRDDLLAESANEALCELTVDVVLDEPYRPHEHNRWHAALESRIRALYEDADVRDAVARIRDRFGRAQEALLHGDLHTGSVMTAAVSDDNPDGDEPPVTKVFDPEFSFVGPIGMDLGLFWANMMIAATAATAVGAESLGVRRLSAITESWRAFSAVWESNWTGTAAELRERLAGIRSDAWRFAGVEAIRRVAGWSHAADLETLPEELIGPASILVFDRAREWILDGDDTFPRLDR</sequence>
<dbReference type="GO" id="GO:0005524">
    <property type="term" value="F:ATP binding"/>
    <property type="evidence" value="ECO:0007669"/>
    <property type="project" value="UniProtKB-KW"/>
</dbReference>
<dbReference type="InterPro" id="IPR002575">
    <property type="entry name" value="Aminoglycoside_PTrfase"/>
</dbReference>
<keyword evidence="2" id="KW-0808">Transferase</keyword>
<dbReference type="AlphaFoldDB" id="A0A4S4FR10"/>
<proteinExistence type="inferred from homology"/>
<evidence type="ECO:0000256" key="3">
    <source>
        <dbReference type="ARBA" id="ARBA00022741"/>
    </source>
</evidence>
<evidence type="ECO:0000313" key="7">
    <source>
        <dbReference type="EMBL" id="THG31856.1"/>
    </source>
</evidence>
<protein>
    <submittedName>
        <fullName evidence="7">S-methyl-5-thioribose kinase</fullName>
    </submittedName>
</protein>
<reference evidence="7 8" key="1">
    <citation type="submission" date="2019-04" db="EMBL/GenBank/DDBJ databases">
        <authorList>
            <person name="Jiang L."/>
        </authorList>
    </citation>
    <scope>NUCLEOTIDE SEQUENCE [LARGE SCALE GENOMIC DNA]</scope>
    <source>
        <strain evidence="7 8">YIM 131853</strain>
    </source>
</reference>
<dbReference type="PANTHER" id="PTHR34273">
    <property type="entry name" value="METHYLTHIORIBOSE KINASE"/>
    <property type="match status" value="1"/>
</dbReference>
<keyword evidence="4 7" id="KW-0418">Kinase</keyword>
<feature type="domain" description="Aminoglycoside phosphotransferase" evidence="6">
    <location>
        <begin position="37"/>
        <end position="298"/>
    </location>
</feature>
<keyword evidence="5" id="KW-0067">ATP-binding</keyword>
<dbReference type="PANTHER" id="PTHR34273:SF2">
    <property type="entry name" value="METHYLTHIORIBOSE KINASE"/>
    <property type="match status" value="1"/>
</dbReference>
<evidence type="ECO:0000313" key="8">
    <source>
        <dbReference type="Proteomes" id="UP000309133"/>
    </source>
</evidence>
<dbReference type="OrthoDB" id="9777791at2"/>
<keyword evidence="8" id="KW-1185">Reference proteome</keyword>
<name>A0A4S4FR10_9MICO</name>
<comment type="caution">
    <text evidence="7">The sequence shown here is derived from an EMBL/GenBank/DDBJ whole genome shotgun (WGS) entry which is preliminary data.</text>
</comment>
<organism evidence="7 8">
    <name type="scientific">Naasia lichenicola</name>
    <dbReference type="NCBI Taxonomy" id="2565933"/>
    <lineage>
        <taxon>Bacteria</taxon>
        <taxon>Bacillati</taxon>
        <taxon>Actinomycetota</taxon>
        <taxon>Actinomycetes</taxon>
        <taxon>Micrococcales</taxon>
        <taxon>Microbacteriaceae</taxon>
        <taxon>Naasia</taxon>
    </lineage>
</organism>
<dbReference type="GO" id="GO:0016301">
    <property type="term" value="F:kinase activity"/>
    <property type="evidence" value="ECO:0007669"/>
    <property type="project" value="UniProtKB-KW"/>
</dbReference>
<evidence type="ECO:0000256" key="1">
    <source>
        <dbReference type="ARBA" id="ARBA00010165"/>
    </source>
</evidence>
<dbReference type="Gene3D" id="3.90.1200.10">
    <property type="match status" value="1"/>
</dbReference>
<dbReference type="Proteomes" id="UP000309133">
    <property type="component" value="Unassembled WGS sequence"/>
</dbReference>